<proteinExistence type="predicted"/>
<name>A0A1G8RR14_9CLOT</name>
<dbReference type="RefSeq" id="WP_031577362.1">
    <property type="nucleotide sequence ID" value="NZ_FNDZ01000009.1"/>
</dbReference>
<dbReference type="EMBL" id="FNDZ01000009">
    <property type="protein sequence ID" value="SDJ19407.1"/>
    <property type="molecule type" value="Genomic_DNA"/>
</dbReference>
<dbReference type="AlphaFoldDB" id="A0A1G8RR14"/>
<gene>
    <name evidence="1" type="ORF">SAMN05421804_10955</name>
</gene>
<accession>A0A1G8RR14</accession>
<evidence type="ECO:0000313" key="2">
    <source>
        <dbReference type="Proteomes" id="UP000183255"/>
    </source>
</evidence>
<sequence length="125" mass="14736">MIGNKYLQQLFDYPDIDASLNQLLELLKYKNKDFIDSLFIPVDLSLCSKDELNFLTKVAALIDYNLQIHKIAVPEWLRSNILRFEVPYYHSKRISDFEKFKLQMTNPGPFRARNVYFDLTGIGRI</sequence>
<protein>
    <submittedName>
        <fullName evidence="1">Uncharacterized protein</fullName>
    </submittedName>
</protein>
<organism evidence="1 2">
    <name type="scientific">Proteiniclasticum ruminis</name>
    <dbReference type="NCBI Taxonomy" id="398199"/>
    <lineage>
        <taxon>Bacteria</taxon>
        <taxon>Bacillati</taxon>
        <taxon>Bacillota</taxon>
        <taxon>Clostridia</taxon>
        <taxon>Eubacteriales</taxon>
        <taxon>Clostridiaceae</taxon>
        <taxon>Proteiniclasticum</taxon>
    </lineage>
</organism>
<dbReference type="Proteomes" id="UP000183255">
    <property type="component" value="Unassembled WGS sequence"/>
</dbReference>
<evidence type="ECO:0000313" key="1">
    <source>
        <dbReference type="EMBL" id="SDJ19407.1"/>
    </source>
</evidence>
<reference evidence="1 2" key="1">
    <citation type="submission" date="2016-10" db="EMBL/GenBank/DDBJ databases">
        <authorList>
            <person name="de Groot N.N."/>
        </authorList>
    </citation>
    <scope>NUCLEOTIDE SEQUENCE [LARGE SCALE GENOMIC DNA]</scope>
    <source>
        <strain evidence="1 2">CGMCC 1.5058</strain>
    </source>
</reference>